<feature type="compositionally biased region" description="Polar residues" evidence="1">
    <location>
        <begin position="277"/>
        <end position="291"/>
    </location>
</feature>
<reference evidence="2" key="1">
    <citation type="journal article" date="2007" name="PLoS ONE">
        <title>The first genome sequence of an elite grapevine cultivar (Pinot noir Vitis vinifera L.): coping with a highly heterozygous genome.</title>
        <authorList>
            <person name="Velasco R."/>
            <person name="Zharkikh A."/>
            <person name="Troggio M."/>
            <person name="Cartwright D.A."/>
            <person name="Cestaro A."/>
            <person name="Pruss D."/>
            <person name="Pindo M."/>
            <person name="FitzGerald L.M."/>
            <person name="Vezzulli S."/>
            <person name="Reid J."/>
            <person name="Malacarne G."/>
            <person name="Iliev D."/>
            <person name="Coppola G."/>
            <person name="Wardell B."/>
            <person name="Micheletti D."/>
            <person name="Macalma T."/>
            <person name="Facci M."/>
            <person name="Mitchell J.T."/>
            <person name="Perazzolli M."/>
            <person name="Eldredge G."/>
            <person name="Gatto P."/>
            <person name="Oyzerski R."/>
            <person name="Moretto M."/>
            <person name="Gutin N."/>
            <person name="Stefanini M."/>
            <person name="Chen Y."/>
            <person name="Segala C."/>
            <person name="Davenport C."/>
            <person name="Dematte L."/>
            <person name="Mraz A."/>
            <person name="Battilana J."/>
            <person name="Stormo K."/>
            <person name="Costa F."/>
            <person name="Tao Q."/>
            <person name="Si-Ammour A."/>
            <person name="Harkins T."/>
            <person name="Lackey A."/>
            <person name="Perbost C."/>
            <person name="Taillon B."/>
            <person name="Stella A."/>
            <person name="Solovyev V."/>
            <person name="Fawcett J.A."/>
            <person name="Sterck L."/>
            <person name="Vandepoele K."/>
            <person name="Grando S.M."/>
            <person name="Toppo S."/>
            <person name="Moser C."/>
            <person name="Lanchbury J."/>
            <person name="Bogden R."/>
            <person name="Skolnick M."/>
            <person name="Sgaramella V."/>
            <person name="Bhatnagar S.K."/>
            <person name="Fontana P."/>
            <person name="Gutin A."/>
            <person name="Van de Peer Y."/>
            <person name="Salamini F."/>
            <person name="Viola R."/>
        </authorList>
    </citation>
    <scope>NUCLEOTIDE SEQUENCE</scope>
</reference>
<evidence type="ECO:0000313" key="2">
    <source>
        <dbReference type="EMBL" id="CAN73973.1"/>
    </source>
</evidence>
<name>A5AZW9_VITVI</name>
<feature type="region of interest" description="Disordered" evidence="1">
    <location>
        <begin position="269"/>
        <end position="291"/>
    </location>
</feature>
<protein>
    <submittedName>
        <fullName evidence="2">Uncharacterized protein</fullName>
    </submittedName>
</protein>
<accession>A5AZW9</accession>
<sequence>MDSEASNLSCSEESKHIEMVPAVLNNRRIWQKYVKLSLLKRLFRNKWAIVRRGAPAASRSKEWAPLSQPGSSQVLLIMSPSVIYDHPCLGASLALREKARRRILSLPVPDHTPVRPQKRKSQCILLSRRSLEWECSVGKWHGTFRSSIPPARQDAASFFIIIYRPFFPPGYSRMKIVVCMLDFGCRCYRLQHVRSLTPRAAAAVSRTDRRLTCTGTYNQGSSSLLRTISQPCGVKRIRRPPMLRFPAVRTRCRIRLGSWAIIAPPHPKARCPPRRATLSNPSQPTLLTNGG</sequence>
<evidence type="ECO:0000256" key="1">
    <source>
        <dbReference type="SAM" id="MobiDB-lite"/>
    </source>
</evidence>
<dbReference type="EMBL" id="AM441802">
    <property type="protein sequence ID" value="CAN73973.1"/>
    <property type="molecule type" value="Genomic_DNA"/>
</dbReference>
<organism evidence="2">
    <name type="scientific">Vitis vinifera</name>
    <name type="common">Grape</name>
    <dbReference type="NCBI Taxonomy" id="29760"/>
    <lineage>
        <taxon>Eukaryota</taxon>
        <taxon>Viridiplantae</taxon>
        <taxon>Streptophyta</taxon>
        <taxon>Embryophyta</taxon>
        <taxon>Tracheophyta</taxon>
        <taxon>Spermatophyta</taxon>
        <taxon>Magnoliopsida</taxon>
        <taxon>eudicotyledons</taxon>
        <taxon>Gunneridae</taxon>
        <taxon>Pentapetalae</taxon>
        <taxon>rosids</taxon>
        <taxon>Vitales</taxon>
        <taxon>Vitaceae</taxon>
        <taxon>Viteae</taxon>
        <taxon>Vitis</taxon>
    </lineage>
</organism>
<dbReference type="AlphaFoldDB" id="A5AZW9"/>
<gene>
    <name evidence="2" type="ORF">VITISV_023797</name>
</gene>
<proteinExistence type="predicted"/>